<name>A0A841AYQ7_9PSEU</name>
<keyword evidence="3" id="KW-1185">Reference proteome</keyword>
<comment type="caution">
    <text evidence="2">The sequence shown here is derived from an EMBL/GenBank/DDBJ whole genome shotgun (WGS) entry which is preliminary data.</text>
</comment>
<protein>
    <submittedName>
        <fullName evidence="2">Uncharacterized protein YjbI with pentapeptide repeats</fullName>
    </submittedName>
</protein>
<sequence>MRSGPACLTPDELSAAELELVECSMTGNRWEAANATFGPVRKDEPSRENHIRAQVLYQLLSGHGELSVGEDGEVKSVRAVRLYGATIPDHLDLRGVVMRCPLELVSCRFTYAQGPVLFRDASAPYVRLNSSVFRGGIDAHNLTVDGDFECGYVKSDKTVNLLRSRIRGAVSFRGAELGALGLQSLSLEDAEVGGSVFCDAGFRSYGSVTMFGVRVNRSLEFSGGKFVNPGATCLSLDRATIKGAVFARSGFSSEGQVSLHGAIVDGVVYFDGARLECQGGTALNLSSADIGDLRCGAGFEANGMVDLSQVEVANTVNFDGGRVYSPGLRSVNADGANIGGSAFFRSDFRSDGELRLLGATVGKQLNFDAGEFVNPGQHAIAADHLRVGGSLYFRDGARADGTLRFAGVAVEGQFGLNGATVESDALDAVSLRSASIKGDGVLLPAALVGNVDLRGASFGRIWDNERFRASRVLQDGLKYESLHPEPPAVTVQERLRMISGDPEGYAAQPYSQLARTYRDKGYAESARKVLVEAQKVRLSQASGWRGVLSFVWSAFFGSVTGYGYRPWLAAGWSFLVLVVGTVSVDLLSRRSPYFFEKTTGAPDFHPILYVIDTMIPFIDFGYGKWVAHGVAQFLASGLVIVGWVVATMLVVAFTAVLRRGE</sequence>
<dbReference type="AlphaFoldDB" id="A0A841AYQ7"/>
<keyword evidence="1" id="KW-0472">Membrane</keyword>
<feature type="transmembrane region" description="Helical" evidence="1">
    <location>
        <begin position="570"/>
        <end position="587"/>
    </location>
</feature>
<evidence type="ECO:0000313" key="2">
    <source>
        <dbReference type="EMBL" id="MBB5852077.1"/>
    </source>
</evidence>
<proteinExistence type="predicted"/>
<evidence type="ECO:0000256" key="1">
    <source>
        <dbReference type="SAM" id="Phobius"/>
    </source>
</evidence>
<dbReference type="RefSeq" id="WP_184894275.1">
    <property type="nucleotide sequence ID" value="NZ_JACHMX010000001.1"/>
</dbReference>
<feature type="transmembrane region" description="Helical" evidence="1">
    <location>
        <begin position="633"/>
        <end position="657"/>
    </location>
</feature>
<keyword evidence="1" id="KW-1133">Transmembrane helix</keyword>
<organism evidence="2 3">
    <name type="scientific">Amycolatopsis umgeniensis</name>
    <dbReference type="NCBI Taxonomy" id="336628"/>
    <lineage>
        <taxon>Bacteria</taxon>
        <taxon>Bacillati</taxon>
        <taxon>Actinomycetota</taxon>
        <taxon>Actinomycetes</taxon>
        <taxon>Pseudonocardiales</taxon>
        <taxon>Pseudonocardiaceae</taxon>
        <taxon>Amycolatopsis</taxon>
    </lineage>
</organism>
<gene>
    <name evidence="2" type="ORF">HDA45_002164</name>
</gene>
<evidence type="ECO:0000313" key="3">
    <source>
        <dbReference type="Proteomes" id="UP000580861"/>
    </source>
</evidence>
<keyword evidence="1" id="KW-0812">Transmembrane</keyword>
<dbReference type="EMBL" id="JACHMX010000001">
    <property type="protein sequence ID" value="MBB5852077.1"/>
    <property type="molecule type" value="Genomic_DNA"/>
</dbReference>
<reference evidence="2 3" key="1">
    <citation type="submission" date="2020-08" db="EMBL/GenBank/DDBJ databases">
        <title>Sequencing the genomes of 1000 actinobacteria strains.</title>
        <authorList>
            <person name="Klenk H.-P."/>
        </authorList>
    </citation>
    <scope>NUCLEOTIDE SEQUENCE [LARGE SCALE GENOMIC DNA]</scope>
    <source>
        <strain evidence="2 3">DSM 45272</strain>
    </source>
</reference>
<accession>A0A841AYQ7</accession>
<dbReference type="Proteomes" id="UP000580861">
    <property type="component" value="Unassembled WGS sequence"/>
</dbReference>